<evidence type="ECO:0000313" key="2">
    <source>
        <dbReference type="Proteomes" id="UP001386437"/>
    </source>
</evidence>
<sequence length="45" mass="5052">MLRGMSPTDDAALAELEKVRVEIESFRTWANGELGKLRDMARGTE</sequence>
<reference evidence="1 2" key="1">
    <citation type="journal article" date="2022" name="Arch. Microbiol.">
        <title>Paraburkholderia bengalensis sp. nov. isolated from roots of Oryza sativa, IR64.</title>
        <authorList>
            <person name="Nag P."/>
            <person name="Mondal N."/>
            <person name="Sarkar J."/>
            <person name="Das S."/>
        </authorList>
    </citation>
    <scope>NUCLEOTIDE SEQUENCE [LARGE SCALE GENOMIC DNA]</scope>
    <source>
        <strain evidence="1 2">IR64_4_BI</strain>
    </source>
</reference>
<proteinExistence type="predicted"/>
<accession>A0ABU8J2L0</accession>
<organism evidence="1 2">
    <name type="scientific">Paraburkholderia bengalensis</name>
    <dbReference type="NCBI Taxonomy" id="2747562"/>
    <lineage>
        <taxon>Bacteria</taxon>
        <taxon>Pseudomonadati</taxon>
        <taxon>Pseudomonadota</taxon>
        <taxon>Betaproteobacteria</taxon>
        <taxon>Burkholderiales</taxon>
        <taxon>Burkholderiaceae</taxon>
        <taxon>Paraburkholderia</taxon>
    </lineage>
</organism>
<dbReference type="Proteomes" id="UP001386437">
    <property type="component" value="Unassembled WGS sequence"/>
</dbReference>
<gene>
    <name evidence="1" type="ORF">H3V53_33770</name>
</gene>
<dbReference type="RefSeq" id="WP_336601588.1">
    <property type="nucleotide sequence ID" value="NZ_JACFYJ010000090.1"/>
</dbReference>
<evidence type="ECO:0000313" key="1">
    <source>
        <dbReference type="EMBL" id="MEI6001932.1"/>
    </source>
</evidence>
<dbReference type="EMBL" id="JACFYJ010000090">
    <property type="protein sequence ID" value="MEI6001932.1"/>
    <property type="molecule type" value="Genomic_DNA"/>
</dbReference>
<comment type="caution">
    <text evidence="1">The sequence shown here is derived from an EMBL/GenBank/DDBJ whole genome shotgun (WGS) entry which is preliminary data.</text>
</comment>
<keyword evidence="2" id="KW-1185">Reference proteome</keyword>
<name>A0ABU8J2L0_9BURK</name>
<protein>
    <submittedName>
        <fullName evidence="1">Uncharacterized protein</fullName>
    </submittedName>
</protein>